<dbReference type="Gene3D" id="3.40.1050.10">
    <property type="entry name" value="Carbonic anhydrase"/>
    <property type="match status" value="1"/>
</dbReference>
<evidence type="ECO:0000256" key="4">
    <source>
        <dbReference type="ARBA" id="ARBA00022833"/>
    </source>
</evidence>
<keyword evidence="5" id="KW-0456">Lyase</keyword>
<dbReference type="SMART" id="SM00947">
    <property type="entry name" value="Pro_CA"/>
    <property type="match status" value="1"/>
</dbReference>
<evidence type="ECO:0000256" key="6">
    <source>
        <dbReference type="ARBA" id="ARBA00039351"/>
    </source>
</evidence>
<gene>
    <name evidence="10" type="ORF">SAMN05443245_0525</name>
</gene>
<dbReference type="PROSITE" id="PS00704">
    <property type="entry name" value="PROK_CO2_ANHYDRASE_1"/>
    <property type="match status" value="1"/>
</dbReference>
<protein>
    <recommendedName>
        <fullName evidence="6">Carbonic anhydrase 2</fullName>
        <ecNumber evidence="2">4.2.1.1</ecNumber>
    </recommendedName>
    <alternativeName>
        <fullName evidence="8">Carbonate dehydratase 2</fullName>
    </alternativeName>
</protein>
<dbReference type="EC" id="4.2.1.1" evidence="2"/>
<dbReference type="InterPro" id="IPR036874">
    <property type="entry name" value="Carbonic_anhydrase_sf"/>
</dbReference>
<evidence type="ECO:0000256" key="7">
    <source>
        <dbReference type="ARBA" id="ARBA00048348"/>
    </source>
</evidence>
<keyword evidence="4 9" id="KW-0862">Zinc</keyword>
<evidence type="ECO:0000256" key="3">
    <source>
        <dbReference type="ARBA" id="ARBA00022723"/>
    </source>
</evidence>
<comment type="catalytic activity">
    <reaction evidence="7">
        <text>hydrogencarbonate + H(+) = CO2 + H2O</text>
        <dbReference type="Rhea" id="RHEA:10748"/>
        <dbReference type="ChEBI" id="CHEBI:15377"/>
        <dbReference type="ChEBI" id="CHEBI:15378"/>
        <dbReference type="ChEBI" id="CHEBI:16526"/>
        <dbReference type="ChEBI" id="CHEBI:17544"/>
        <dbReference type="EC" id="4.2.1.1"/>
    </reaction>
</comment>
<dbReference type="EMBL" id="FNKP01000001">
    <property type="protein sequence ID" value="SDQ24062.1"/>
    <property type="molecule type" value="Genomic_DNA"/>
</dbReference>
<sequence>MTTNASNSSHPLAHLFENNDAWVTRKLSEDPEFFSRLAHQQAPEYLWIGCSDSRVPANQIIGLPPGEVFVHRNIANVVVHTDLNCLSVIQFAVDLLKVKHIMVVGHYGCSGVAAALHGRRVGLADNWLAHVQDVRSKHAALIEEWPIGEVRHRRLVELNTIEQVMNVCRTTIVNDAWARGQELTVHGWAYGVHDGKVRNLGMTVGDAASLESTYRECVAAVSATGAHKTDNDMVAADAAQLGDVPAIVEGVIKELKHE</sequence>
<dbReference type="CDD" id="cd00883">
    <property type="entry name" value="beta_CA_cladeA"/>
    <property type="match status" value="1"/>
</dbReference>
<dbReference type="FunFam" id="3.40.1050.10:FF:000001">
    <property type="entry name" value="Carbonic anhydrase"/>
    <property type="match status" value="1"/>
</dbReference>
<evidence type="ECO:0000256" key="9">
    <source>
        <dbReference type="PIRSR" id="PIRSR601765-1"/>
    </source>
</evidence>
<name>A0A1H0Z9E5_9BURK</name>
<dbReference type="RefSeq" id="WP_074762819.1">
    <property type="nucleotide sequence ID" value="NZ_FNKP01000001.1"/>
</dbReference>
<feature type="binding site" evidence="9">
    <location>
        <position position="52"/>
    </location>
    <ligand>
        <name>Zn(2+)</name>
        <dbReference type="ChEBI" id="CHEBI:29105"/>
    </ligand>
</feature>
<reference evidence="11" key="1">
    <citation type="submission" date="2016-10" db="EMBL/GenBank/DDBJ databases">
        <authorList>
            <person name="Varghese N."/>
            <person name="Submissions S."/>
        </authorList>
    </citation>
    <scope>NUCLEOTIDE SEQUENCE [LARGE SCALE GENOMIC DNA]</scope>
    <source>
        <strain evidence="11">GAS106B</strain>
    </source>
</reference>
<feature type="binding site" evidence="9">
    <location>
        <position position="106"/>
    </location>
    <ligand>
        <name>Zn(2+)</name>
        <dbReference type="ChEBI" id="CHEBI:29105"/>
    </ligand>
</feature>
<dbReference type="GO" id="GO:0015976">
    <property type="term" value="P:carbon utilization"/>
    <property type="evidence" value="ECO:0007669"/>
    <property type="project" value="InterPro"/>
</dbReference>
<dbReference type="GO" id="GO:0004089">
    <property type="term" value="F:carbonate dehydratase activity"/>
    <property type="evidence" value="ECO:0007669"/>
    <property type="project" value="UniProtKB-EC"/>
</dbReference>
<dbReference type="Proteomes" id="UP000183487">
    <property type="component" value="Unassembled WGS sequence"/>
</dbReference>
<evidence type="ECO:0000313" key="10">
    <source>
        <dbReference type="EMBL" id="SDQ24062.1"/>
    </source>
</evidence>
<dbReference type="Pfam" id="PF00484">
    <property type="entry name" value="Pro_CA"/>
    <property type="match status" value="1"/>
</dbReference>
<evidence type="ECO:0000256" key="8">
    <source>
        <dbReference type="ARBA" id="ARBA00082533"/>
    </source>
</evidence>
<dbReference type="SUPFAM" id="SSF53056">
    <property type="entry name" value="beta-carbonic anhydrase, cab"/>
    <property type="match status" value="1"/>
</dbReference>
<evidence type="ECO:0000313" key="11">
    <source>
        <dbReference type="Proteomes" id="UP000183487"/>
    </source>
</evidence>
<dbReference type="PANTHER" id="PTHR11002">
    <property type="entry name" value="CARBONIC ANHYDRASE"/>
    <property type="match status" value="1"/>
</dbReference>
<dbReference type="NCBIfam" id="NF007756">
    <property type="entry name" value="PRK10437.1"/>
    <property type="match status" value="1"/>
</dbReference>
<feature type="binding site" evidence="9">
    <location>
        <position position="50"/>
    </location>
    <ligand>
        <name>Zn(2+)</name>
        <dbReference type="ChEBI" id="CHEBI:29105"/>
    </ligand>
</feature>
<evidence type="ECO:0000256" key="5">
    <source>
        <dbReference type="ARBA" id="ARBA00023239"/>
    </source>
</evidence>
<accession>A0A1H0Z9E5</accession>
<dbReference type="InterPro" id="IPR015892">
    <property type="entry name" value="Carbonic_anhydrase_CS"/>
</dbReference>
<keyword evidence="3 9" id="KW-0479">Metal-binding</keyword>
<proteinExistence type="inferred from homology"/>
<dbReference type="PANTHER" id="PTHR11002:SF76">
    <property type="entry name" value="CARBONIC ANHYDRASE"/>
    <property type="match status" value="1"/>
</dbReference>
<organism evidence="10 11">
    <name type="scientific">Paraburkholderia fungorum</name>
    <dbReference type="NCBI Taxonomy" id="134537"/>
    <lineage>
        <taxon>Bacteria</taxon>
        <taxon>Pseudomonadati</taxon>
        <taxon>Pseudomonadota</taxon>
        <taxon>Betaproteobacteria</taxon>
        <taxon>Burkholderiales</taxon>
        <taxon>Burkholderiaceae</taxon>
        <taxon>Paraburkholderia</taxon>
    </lineage>
</organism>
<dbReference type="InterPro" id="IPR001765">
    <property type="entry name" value="Carbonic_anhydrase"/>
</dbReference>
<evidence type="ECO:0000256" key="1">
    <source>
        <dbReference type="ARBA" id="ARBA00006217"/>
    </source>
</evidence>
<feature type="binding site" evidence="9">
    <location>
        <position position="109"/>
    </location>
    <ligand>
        <name>Zn(2+)</name>
        <dbReference type="ChEBI" id="CHEBI:29105"/>
    </ligand>
</feature>
<keyword evidence="11" id="KW-1185">Reference proteome</keyword>
<evidence type="ECO:0000256" key="2">
    <source>
        <dbReference type="ARBA" id="ARBA00012925"/>
    </source>
</evidence>
<comment type="cofactor">
    <cofactor evidence="9">
        <name>Zn(2+)</name>
        <dbReference type="ChEBI" id="CHEBI:29105"/>
    </cofactor>
    <text evidence="9">Binds 1 zinc ion per subunit.</text>
</comment>
<dbReference type="OrthoDB" id="9797527at2"/>
<comment type="similarity">
    <text evidence="1">Belongs to the beta-class carbonic anhydrase family.</text>
</comment>
<dbReference type="GO" id="GO:0008270">
    <property type="term" value="F:zinc ion binding"/>
    <property type="evidence" value="ECO:0007669"/>
    <property type="project" value="InterPro"/>
</dbReference>
<dbReference type="AlphaFoldDB" id="A0A1H0Z9E5"/>